<protein>
    <submittedName>
        <fullName evidence="1">Uncharacterized protein</fullName>
    </submittedName>
</protein>
<organism evidence="1">
    <name type="scientific">uncultured Caudovirales phage</name>
    <dbReference type="NCBI Taxonomy" id="2100421"/>
    <lineage>
        <taxon>Viruses</taxon>
        <taxon>Duplodnaviria</taxon>
        <taxon>Heunggongvirae</taxon>
        <taxon>Uroviricota</taxon>
        <taxon>Caudoviricetes</taxon>
        <taxon>Peduoviridae</taxon>
        <taxon>Maltschvirus</taxon>
        <taxon>Maltschvirus maltsch</taxon>
    </lineage>
</organism>
<sequence length="69" mass="8011">MDDLYELVNEELARQAQDILALDPNSFIDYDTAMADMIERLTAVWYSGYEFGMEDRLNEGLELDEEAEL</sequence>
<proteinExistence type="predicted"/>
<reference evidence="1" key="1">
    <citation type="submission" date="2020-05" db="EMBL/GenBank/DDBJ databases">
        <authorList>
            <person name="Chiriac C."/>
            <person name="Salcher M."/>
            <person name="Ghai R."/>
            <person name="Kavagutti S V."/>
        </authorList>
    </citation>
    <scope>NUCLEOTIDE SEQUENCE</scope>
</reference>
<dbReference type="EMBL" id="LR798338">
    <property type="protein sequence ID" value="CAB5224797.1"/>
    <property type="molecule type" value="Genomic_DNA"/>
</dbReference>
<name>A0A6J7X1W3_9CAUD</name>
<evidence type="ECO:0000313" key="1">
    <source>
        <dbReference type="EMBL" id="CAB5224797.1"/>
    </source>
</evidence>
<accession>A0A6J7X1W3</accession>
<gene>
    <name evidence="1" type="ORF">UFOVP744_12</name>
</gene>